<evidence type="ECO:0000256" key="6">
    <source>
        <dbReference type="ARBA" id="ARBA00022840"/>
    </source>
</evidence>
<evidence type="ECO:0000256" key="3">
    <source>
        <dbReference type="ARBA" id="ARBA00022598"/>
    </source>
</evidence>
<evidence type="ECO:0000259" key="10">
    <source>
        <dbReference type="SMART" id="SM00977"/>
    </source>
</evidence>
<comment type="similarity">
    <text evidence="8">Belongs to the tRNA(Ile)-lysidine synthase family.</text>
</comment>
<comment type="function">
    <text evidence="8">Ligates lysine onto the cytidine present at position 34 of the AUA codon-specific tRNA(Ile) that contains the anticodon CAU, in an ATP-dependent manner. Cytidine is converted to lysidine, thus changing the amino acid specificity of the tRNA from methionine to isoleucine.</text>
</comment>
<dbReference type="Gene3D" id="3.40.50.620">
    <property type="entry name" value="HUPs"/>
    <property type="match status" value="1"/>
</dbReference>
<proteinExistence type="inferred from homology"/>
<evidence type="ECO:0000313" key="12">
    <source>
        <dbReference type="Proteomes" id="UP000222916"/>
    </source>
</evidence>
<organism evidence="11 12">
    <name type="scientific">Aeromonas salmonicida subsp. pectinolytica 34mel</name>
    <dbReference type="NCBI Taxonomy" id="1324960"/>
    <lineage>
        <taxon>Bacteria</taxon>
        <taxon>Pseudomonadati</taxon>
        <taxon>Pseudomonadota</taxon>
        <taxon>Gammaproteobacteria</taxon>
        <taxon>Aeromonadales</taxon>
        <taxon>Aeromonadaceae</taxon>
        <taxon>Aeromonas</taxon>
    </lineage>
</organism>
<dbReference type="SUPFAM" id="SSF52402">
    <property type="entry name" value="Adenine nucleotide alpha hydrolases-like"/>
    <property type="match status" value="1"/>
</dbReference>
<dbReference type="GO" id="GO:0032267">
    <property type="term" value="F:tRNA(Ile)-lysidine synthase activity"/>
    <property type="evidence" value="ECO:0007669"/>
    <property type="project" value="UniProtKB-EC"/>
</dbReference>
<dbReference type="AlphaFoldDB" id="A0A2D1QDU1"/>
<evidence type="ECO:0000256" key="8">
    <source>
        <dbReference type="HAMAP-Rule" id="MF_01161"/>
    </source>
</evidence>
<dbReference type="Pfam" id="PF01171">
    <property type="entry name" value="ATP_bind_3"/>
    <property type="match status" value="1"/>
</dbReference>
<evidence type="ECO:0000313" key="11">
    <source>
        <dbReference type="EMBL" id="ATP08570.1"/>
    </source>
</evidence>
<dbReference type="HAMAP" id="MF_01161">
    <property type="entry name" value="tRNA_Ile_lys_synt"/>
    <property type="match status" value="1"/>
</dbReference>
<dbReference type="InterPro" id="IPR012796">
    <property type="entry name" value="Lysidine-tRNA-synth_C"/>
</dbReference>
<dbReference type="EMBL" id="CP022426">
    <property type="protein sequence ID" value="ATP08570.1"/>
    <property type="molecule type" value="Genomic_DNA"/>
</dbReference>
<dbReference type="OrthoDB" id="9807403at2"/>
<evidence type="ECO:0000256" key="4">
    <source>
        <dbReference type="ARBA" id="ARBA00022694"/>
    </source>
</evidence>
<keyword evidence="9" id="KW-0812">Transmembrane</keyword>
<dbReference type="CDD" id="cd01992">
    <property type="entry name" value="TilS_N"/>
    <property type="match status" value="1"/>
</dbReference>
<dbReference type="Pfam" id="PF11734">
    <property type="entry name" value="TilS_C"/>
    <property type="match status" value="1"/>
</dbReference>
<evidence type="ECO:0000256" key="7">
    <source>
        <dbReference type="ARBA" id="ARBA00048539"/>
    </source>
</evidence>
<dbReference type="PANTHER" id="PTHR43033:SF1">
    <property type="entry name" value="TRNA(ILE)-LYSIDINE SYNTHASE-RELATED"/>
    <property type="match status" value="1"/>
</dbReference>
<dbReference type="InterPro" id="IPR014729">
    <property type="entry name" value="Rossmann-like_a/b/a_fold"/>
</dbReference>
<protein>
    <recommendedName>
        <fullName evidence="8">tRNA(Ile)-lysidine synthase</fullName>
        <ecNumber evidence="8">6.3.4.19</ecNumber>
    </recommendedName>
    <alternativeName>
        <fullName evidence="8">tRNA(Ile)-2-lysyl-cytidine synthase</fullName>
    </alternativeName>
    <alternativeName>
        <fullName evidence="8">tRNA(Ile)-lysidine synthetase</fullName>
    </alternativeName>
</protein>
<feature type="domain" description="Lysidine-tRNA(Ile) synthetase C-terminal" evidence="10">
    <location>
        <begin position="374"/>
        <end position="446"/>
    </location>
</feature>
<dbReference type="Gene3D" id="1.20.59.20">
    <property type="match status" value="1"/>
</dbReference>
<sequence length="456" mass="50413">MISRIYSRFCQTLPEPEGSRGLLVAFSGGLDSTVLLALAAQFAREHGLALRALHVHHGLSPHADEWVAHCEAVCQQLAVPLMVERVQLVRGNGESLEAQARDARYQRLAARQEKGEWLLTAHHQDDQLETLLLALKRGAGLRGLAGILPSQPFAGGLLLRPLLEFSRAELAEAAATLPFGWVEDESNQDVSYDRNFLRQQLIPQLKARWPAMARTAARSMALCAEQEALLEELAEEDWQLACGGEALHVSSLPASSLQIVPLLTLSPTRRNNLLRYWIRRLGGEMPSRDQLALLWQEVALAREDANPQFSLKNLDCRRFQGRLHLVRPGLTPRHEQLAVTIGESVVLPDGLGRVQVSARPDGEGLRLPGMGEPLSVRFQVTPGVMLKPVGRSGSRRFKKLLQEYGVPSWLRGRIPILYYGEQVAAVAGLFICDGFMTQEAGMGWQWLPAADCGIPQ</sequence>
<dbReference type="InterPro" id="IPR012795">
    <property type="entry name" value="tRNA_Ile_lys_synt_N"/>
</dbReference>
<dbReference type="InterPro" id="IPR011063">
    <property type="entry name" value="TilS/TtcA_N"/>
</dbReference>
<name>A0A2D1QDU1_AERSA</name>
<keyword evidence="9" id="KW-1133">Transmembrane helix</keyword>
<dbReference type="GO" id="GO:0005524">
    <property type="term" value="F:ATP binding"/>
    <property type="evidence" value="ECO:0007669"/>
    <property type="project" value="UniProtKB-UniRule"/>
</dbReference>
<feature type="binding site" evidence="8">
    <location>
        <begin position="27"/>
        <end position="32"/>
    </location>
    <ligand>
        <name>ATP</name>
        <dbReference type="ChEBI" id="CHEBI:30616"/>
    </ligand>
</feature>
<dbReference type="GO" id="GO:0005737">
    <property type="term" value="C:cytoplasm"/>
    <property type="evidence" value="ECO:0007669"/>
    <property type="project" value="UniProtKB-SubCell"/>
</dbReference>
<evidence type="ECO:0000256" key="9">
    <source>
        <dbReference type="SAM" id="Phobius"/>
    </source>
</evidence>
<dbReference type="EC" id="6.3.4.19" evidence="8"/>
<dbReference type="SUPFAM" id="SSF82829">
    <property type="entry name" value="MesJ substrate recognition domain-like"/>
    <property type="match status" value="1"/>
</dbReference>
<keyword evidence="3 8" id="KW-0436">Ligase</keyword>
<evidence type="ECO:0000256" key="2">
    <source>
        <dbReference type="ARBA" id="ARBA00022490"/>
    </source>
</evidence>
<dbReference type="SUPFAM" id="SSF56037">
    <property type="entry name" value="PheT/TilS domain"/>
    <property type="match status" value="1"/>
</dbReference>
<dbReference type="SMART" id="SM00977">
    <property type="entry name" value="TilS_C"/>
    <property type="match status" value="1"/>
</dbReference>
<keyword evidence="6 8" id="KW-0067">ATP-binding</keyword>
<dbReference type="Pfam" id="PF09179">
    <property type="entry name" value="TilS"/>
    <property type="match status" value="1"/>
</dbReference>
<keyword evidence="4 8" id="KW-0819">tRNA processing</keyword>
<feature type="transmembrane region" description="Helical" evidence="9">
    <location>
        <begin position="21"/>
        <end position="43"/>
    </location>
</feature>
<dbReference type="Proteomes" id="UP000222916">
    <property type="component" value="Chromosome"/>
</dbReference>
<accession>A0A2D1QDU1</accession>
<reference evidence="12" key="1">
    <citation type="journal article" date="2018" name="BMC Genomics">
        <title>The complete and fully assembled genome sequence of Aeromonas salmonicida subsp. pectinolytica and its comparative analysis with other Aeromonas species: investigation of the mobilome in environmental and pathogenic strains.</title>
        <authorList>
            <person name="Pfeiffer F."/>
            <person name="Zamora-Lagos M.A."/>
            <person name="Blettinger M."/>
            <person name="Yeroslaviz A."/>
            <person name="Dahl A."/>
            <person name="Gruber S."/>
            <person name="Habermann B.H."/>
        </authorList>
    </citation>
    <scope>NUCLEOTIDE SEQUENCE [LARGE SCALE GENOMIC DNA]</scope>
    <source>
        <strain evidence="12">34mel</strain>
    </source>
</reference>
<dbReference type="GO" id="GO:0006400">
    <property type="term" value="P:tRNA modification"/>
    <property type="evidence" value="ECO:0007669"/>
    <property type="project" value="UniProtKB-UniRule"/>
</dbReference>
<dbReference type="NCBIfam" id="TIGR02433">
    <property type="entry name" value="lysidine_TilS_C"/>
    <property type="match status" value="1"/>
</dbReference>
<dbReference type="InterPro" id="IPR012094">
    <property type="entry name" value="tRNA_Ile_lys_synt"/>
</dbReference>
<keyword evidence="2 8" id="KW-0963">Cytoplasm</keyword>
<dbReference type="InterPro" id="IPR015262">
    <property type="entry name" value="tRNA_Ile_lys_synt_subst-bd"/>
</dbReference>
<comment type="catalytic activity">
    <reaction evidence="7 8">
        <text>cytidine(34) in tRNA(Ile2) + L-lysine + ATP = lysidine(34) in tRNA(Ile2) + AMP + diphosphate + H(+)</text>
        <dbReference type="Rhea" id="RHEA:43744"/>
        <dbReference type="Rhea" id="RHEA-COMP:10625"/>
        <dbReference type="Rhea" id="RHEA-COMP:10670"/>
        <dbReference type="ChEBI" id="CHEBI:15378"/>
        <dbReference type="ChEBI" id="CHEBI:30616"/>
        <dbReference type="ChEBI" id="CHEBI:32551"/>
        <dbReference type="ChEBI" id="CHEBI:33019"/>
        <dbReference type="ChEBI" id="CHEBI:82748"/>
        <dbReference type="ChEBI" id="CHEBI:83665"/>
        <dbReference type="ChEBI" id="CHEBI:456215"/>
        <dbReference type="EC" id="6.3.4.19"/>
    </reaction>
</comment>
<dbReference type="NCBIfam" id="TIGR02432">
    <property type="entry name" value="lysidine_TilS_N"/>
    <property type="match status" value="1"/>
</dbReference>
<gene>
    <name evidence="8 11" type="primary">tilS</name>
    <name evidence="11" type="ORF">Asalp_13600</name>
</gene>
<comment type="subcellular location">
    <subcellularLocation>
        <location evidence="1 8">Cytoplasm</location>
    </subcellularLocation>
</comment>
<evidence type="ECO:0000256" key="5">
    <source>
        <dbReference type="ARBA" id="ARBA00022741"/>
    </source>
</evidence>
<dbReference type="RefSeq" id="WP_034523697.1">
    <property type="nucleotide sequence ID" value="NZ_ARYZ02000015.1"/>
</dbReference>
<keyword evidence="5 8" id="KW-0547">Nucleotide-binding</keyword>
<comment type="domain">
    <text evidence="8">The N-terminal region contains the highly conserved SGGXDS motif, predicted to be a P-loop motif involved in ATP binding.</text>
</comment>
<keyword evidence="9" id="KW-0472">Membrane</keyword>
<evidence type="ECO:0000256" key="1">
    <source>
        <dbReference type="ARBA" id="ARBA00004496"/>
    </source>
</evidence>
<dbReference type="PANTHER" id="PTHR43033">
    <property type="entry name" value="TRNA(ILE)-LYSIDINE SYNTHASE-RELATED"/>
    <property type="match status" value="1"/>
</dbReference>